<comment type="caution">
    <text evidence="4">The sequence shown here is derived from an EMBL/GenBank/DDBJ whole genome shotgun (WGS) entry which is preliminary data.</text>
</comment>
<protein>
    <submittedName>
        <fullName evidence="4">LytR C-terminal domain-containing protein</fullName>
    </submittedName>
</protein>
<keyword evidence="2" id="KW-0472">Membrane</keyword>
<evidence type="ECO:0000313" key="5">
    <source>
        <dbReference type="Proteomes" id="UP000598426"/>
    </source>
</evidence>
<sequence length="189" mass="19425">MPTSPYPQDRFDDLPDTDRVGAHRAENPRMRGWVVLLWAALATVVLIAVGIFGTLIASGRIDLAPTPTPTVAPAPEVTPVKDTTYQVQILNATPEEGLATQMKDTVVNAGWAEDAVAAGGAGSQDFPTTTVFYSDPADAAAAAGLAEVIGGAATEQSDAYPAPSADVKQLTIVIGLDRTAAGQSATPAP</sequence>
<dbReference type="Proteomes" id="UP000598426">
    <property type="component" value="Unassembled WGS sequence"/>
</dbReference>
<accession>A0ABR8NQN0</accession>
<organism evidence="4 5">
    <name type="scientific">Microbacterium helvum</name>
    <dbReference type="NCBI Taxonomy" id="2773713"/>
    <lineage>
        <taxon>Bacteria</taxon>
        <taxon>Bacillati</taxon>
        <taxon>Actinomycetota</taxon>
        <taxon>Actinomycetes</taxon>
        <taxon>Micrococcales</taxon>
        <taxon>Microbacteriaceae</taxon>
        <taxon>Microbacterium</taxon>
    </lineage>
</organism>
<reference evidence="4 5" key="1">
    <citation type="submission" date="2020-09" db="EMBL/GenBank/DDBJ databases">
        <title>Isolation and identification of active actinomycetes.</title>
        <authorList>
            <person name="Li X."/>
        </authorList>
    </citation>
    <scope>NUCLEOTIDE SEQUENCE [LARGE SCALE GENOMIC DNA]</scope>
    <source>
        <strain evidence="4 5">NEAU-LLC</strain>
    </source>
</reference>
<proteinExistence type="predicted"/>
<gene>
    <name evidence="4" type="ORF">IF188_13815</name>
</gene>
<keyword evidence="5" id="KW-1185">Reference proteome</keyword>
<name>A0ABR8NQN0_9MICO</name>
<keyword evidence="2" id="KW-1133">Transmembrane helix</keyword>
<feature type="transmembrane region" description="Helical" evidence="2">
    <location>
        <begin position="33"/>
        <end position="57"/>
    </location>
</feature>
<feature type="region of interest" description="Disordered" evidence="1">
    <location>
        <begin position="1"/>
        <end position="20"/>
    </location>
</feature>
<dbReference type="EMBL" id="JACXZS010000009">
    <property type="protein sequence ID" value="MBD3942773.1"/>
    <property type="molecule type" value="Genomic_DNA"/>
</dbReference>
<feature type="domain" description="LytR/CpsA/Psr regulator C-terminal" evidence="3">
    <location>
        <begin position="85"/>
        <end position="177"/>
    </location>
</feature>
<feature type="compositionally biased region" description="Basic and acidic residues" evidence="1">
    <location>
        <begin position="9"/>
        <end position="20"/>
    </location>
</feature>
<evidence type="ECO:0000313" key="4">
    <source>
        <dbReference type="EMBL" id="MBD3942773.1"/>
    </source>
</evidence>
<dbReference type="Pfam" id="PF13399">
    <property type="entry name" value="LytR_C"/>
    <property type="match status" value="1"/>
</dbReference>
<keyword evidence="2" id="KW-0812">Transmembrane</keyword>
<dbReference type="InterPro" id="IPR027381">
    <property type="entry name" value="LytR/CpsA/Psr_C"/>
</dbReference>
<dbReference type="Gene3D" id="3.30.70.2390">
    <property type="match status" value="1"/>
</dbReference>
<dbReference type="RefSeq" id="WP_191172387.1">
    <property type="nucleotide sequence ID" value="NZ_JACXZS010000009.1"/>
</dbReference>
<evidence type="ECO:0000259" key="3">
    <source>
        <dbReference type="Pfam" id="PF13399"/>
    </source>
</evidence>
<evidence type="ECO:0000256" key="1">
    <source>
        <dbReference type="SAM" id="MobiDB-lite"/>
    </source>
</evidence>
<evidence type="ECO:0000256" key="2">
    <source>
        <dbReference type="SAM" id="Phobius"/>
    </source>
</evidence>